<dbReference type="InterPro" id="IPR013515">
    <property type="entry name" value="Phytochrome_cen-reg"/>
</dbReference>
<evidence type="ECO:0000256" key="1">
    <source>
        <dbReference type="ARBA" id="ARBA00000085"/>
    </source>
</evidence>
<dbReference type="Pfam" id="PF01590">
    <property type="entry name" value="GAF"/>
    <property type="match status" value="1"/>
</dbReference>
<evidence type="ECO:0000259" key="14">
    <source>
        <dbReference type="PROSITE" id="PS50110"/>
    </source>
</evidence>
<dbReference type="PROSITE" id="PS50046">
    <property type="entry name" value="PHYTOCHROME_2"/>
    <property type="match status" value="1"/>
</dbReference>
<dbReference type="EC" id="2.7.13.3" evidence="2"/>
<proteinExistence type="predicted"/>
<feature type="domain" description="Response regulatory" evidence="14">
    <location>
        <begin position="746"/>
        <end position="857"/>
    </location>
</feature>
<name>A0A4R6VQ64_9HYPH</name>
<dbReference type="PANTHER" id="PTHR41523:SF7">
    <property type="entry name" value="HISTIDINE KINASE"/>
    <property type="match status" value="1"/>
</dbReference>
<dbReference type="InterPro" id="IPR036890">
    <property type="entry name" value="HATPase_C_sf"/>
</dbReference>
<dbReference type="SMART" id="SM00911">
    <property type="entry name" value="HWE_HK"/>
    <property type="match status" value="1"/>
</dbReference>
<dbReference type="Gene3D" id="3.30.450.40">
    <property type="match status" value="1"/>
</dbReference>
<dbReference type="Pfam" id="PF07536">
    <property type="entry name" value="HWE_HK"/>
    <property type="match status" value="1"/>
</dbReference>
<dbReference type="OrthoDB" id="9760752at2"/>
<evidence type="ECO:0000256" key="9">
    <source>
        <dbReference type="ARBA" id="ARBA00022840"/>
    </source>
</evidence>
<dbReference type="InterPro" id="IPR011102">
    <property type="entry name" value="Sig_transdc_His_kinase_HWE"/>
</dbReference>
<dbReference type="InterPro" id="IPR001294">
    <property type="entry name" value="Phytochrome"/>
</dbReference>
<evidence type="ECO:0000313" key="16">
    <source>
        <dbReference type="Proteomes" id="UP000295391"/>
    </source>
</evidence>
<feature type="domain" description="Phytochrome chromophore attachment site" evidence="13">
    <location>
        <begin position="148"/>
        <end position="306"/>
    </location>
</feature>
<dbReference type="AlphaFoldDB" id="A0A4R6VQ64"/>
<dbReference type="InterPro" id="IPR003018">
    <property type="entry name" value="GAF"/>
</dbReference>
<dbReference type="InterPro" id="IPR013654">
    <property type="entry name" value="PAS_2"/>
</dbReference>
<organism evidence="15 16">
    <name type="scientific">Maritalea mobilis</name>
    <dbReference type="NCBI Taxonomy" id="483324"/>
    <lineage>
        <taxon>Bacteria</taxon>
        <taxon>Pseudomonadati</taxon>
        <taxon>Pseudomonadota</taxon>
        <taxon>Alphaproteobacteria</taxon>
        <taxon>Hyphomicrobiales</taxon>
        <taxon>Devosiaceae</taxon>
        <taxon>Maritalea</taxon>
    </lineage>
</organism>
<evidence type="ECO:0000256" key="12">
    <source>
        <dbReference type="PROSITE-ProRule" id="PRU00169"/>
    </source>
</evidence>
<dbReference type="PRINTS" id="PR01033">
    <property type="entry name" value="PHYTOCHROME"/>
</dbReference>
<dbReference type="SUPFAM" id="SSF52172">
    <property type="entry name" value="CheY-like"/>
    <property type="match status" value="1"/>
</dbReference>
<dbReference type="GO" id="GO:0000160">
    <property type="term" value="P:phosphorelay signal transduction system"/>
    <property type="evidence" value="ECO:0007669"/>
    <property type="project" value="InterPro"/>
</dbReference>
<evidence type="ECO:0000256" key="6">
    <source>
        <dbReference type="ARBA" id="ARBA00022679"/>
    </source>
</evidence>
<evidence type="ECO:0000256" key="8">
    <source>
        <dbReference type="ARBA" id="ARBA00022777"/>
    </source>
</evidence>
<keyword evidence="5" id="KW-0716">Sensory transduction</keyword>
<dbReference type="SMART" id="SM00448">
    <property type="entry name" value="REC"/>
    <property type="match status" value="1"/>
</dbReference>
<evidence type="ECO:0000256" key="4">
    <source>
        <dbReference type="ARBA" id="ARBA00022553"/>
    </source>
</evidence>
<dbReference type="GO" id="GO:0009881">
    <property type="term" value="F:photoreceptor activity"/>
    <property type="evidence" value="ECO:0007669"/>
    <property type="project" value="UniProtKB-KW"/>
</dbReference>
<dbReference type="InterPro" id="IPR029016">
    <property type="entry name" value="GAF-like_dom_sf"/>
</dbReference>
<dbReference type="SUPFAM" id="SSF55785">
    <property type="entry name" value="PYP-like sensor domain (PAS domain)"/>
    <property type="match status" value="1"/>
</dbReference>
<dbReference type="PROSITE" id="PS50110">
    <property type="entry name" value="RESPONSE_REGULATORY"/>
    <property type="match status" value="1"/>
</dbReference>
<dbReference type="SMART" id="SM00065">
    <property type="entry name" value="GAF"/>
    <property type="match status" value="1"/>
</dbReference>
<dbReference type="InterPro" id="IPR043150">
    <property type="entry name" value="Phytochrome_PHY_sf"/>
</dbReference>
<evidence type="ECO:0000256" key="5">
    <source>
        <dbReference type="ARBA" id="ARBA00022606"/>
    </source>
</evidence>
<accession>A0A4R6VQ64</accession>
<sequence length="860" mass="94187">MVDSSEPQMTVDLTNCDREPIHLLGRVQTCGFLVATTADWLVSNVSANISDFVKADVNTLIGAHISNLIPPDIIHTLRNRLQNLTANAIPAVVSNIELAGANHRFDINIHISGKKIILEFEPALAQKDLERDLETVQQSINRMSALTDVNAILKFATRFCAALTGYDRVMAYVFREDDSGEVRAETCAPDMEPYLGLRYPASDIPKQARELYKRSPVRSINDSNSIGVPILPAPMHQGDAVDLSNAVLRSVSPIHLEYLRNMGVAASLSISIVVEGELFGLIACHHRKPKHLHQSHRSSMVLFAQMLSLIIEGKLTAQSNNYKEAASDLINSFSRSATTTGDISTVILDQCDKAMELMSANGIAVVSDDTIKLAGKTPSADEVKILAKRLNTQPSGKIFSSHELATFLPEAADFVPRAAGMLSIPISKSPRDYIMFFRQEVVQSVNWAGNPEKPASLGPNGVRLTPRKSFQTWRALVEGQSEAWTTSEIAAAEQFRVTVLELVLKLVDDAVVEKKKANEKQELLIAELNHRVRNILGLVQSLISQTSKKEATVSDFAKVLESRIQSLARAHDLITKQNWSSASFKELIQTETKAYLHQKSTRVQIMGPDIEVAPVAFSTLALVMHELITNSAKYGSLSDQRGAVKLGISVRDDGSLDISWREVGGPAVKAPTRRGFGSVITEKSIPFELNGESKIDYHIAGVRAKFWIPASHITKVVHGADLRQAEAPETDSAETAVKETVPFPKNILLVEDNMIIAMDTEGVLIELGAQSVRVCADVETSLDFIGKSKFDFAILDVNLGSETSLEVAHKLNAINIPFIFASGYGESQILNAFDTKVDTISKPYDKERLKKAILDNAKSG</sequence>
<evidence type="ECO:0000256" key="11">
    <source>
        <dbReference type="ARBA" id="ARBA00023170"/>
    </source>
</evidence>
<keyword evidence="6" id="KW-0808">Transferase</keyword>
<dbReference type="Pfam" id="PF08446">
    <property type="entry name" value="PAS_2"/>
    <property type="match status" value="1"/>
</dbReference>
<evidence type="ECO:0000256" key="3">
    <source>
        <dbReference type="ARBA" id="ARBA00022543"/>
    </source>
</evidence>
<evidence type="ECO:0000256" key="10">
    <source>
        <dbReference type="ARBA" id="ARBA00022991"/>
    </source>
</evidence>
<dbReference type="InterPro" id="IPR035965">
    <property type="entry name" value="PAS-like_dom_sf"/>
</dbReference>
<dbReference type="RefSeq" id="WP_133573015.1">
    <property type="nucleotide sequence ID" value="NZ_SNYR01000002.1"/>
</dbReference>
<dbReference type="Proteomes" id="UP000295391">
    <property type="component" value="Unassembled WGS sequence"/>
</dbReference>
<protein>
    <recommendedName>
        <fullName evidence="2">histidine kinase</fullName>
        <ecNumber evidence="2">2.7.13.3</ecNumber>
    </recommendedName>
</protein>
<dbReference type="Gene3D" id="3.30.565.10">
    <property type="entry name" value="Histidine kinase-like ATPase, C-terminal domain"/>
    <property type="match status" value="1"/>
</dbReference>
<dbReference type="GO" id="GO:0005524">
    <property type="term" value="F:ATP binding"/>
    <property type="evidence" value="ECO:0007669"/>
    <property type="project" value="UniProtKB-KW"/>
</dbReference>
<dbReference type="InterPro" id="IPR001789">
    <property type="entry name" value="Sig_transdc_resp-reg_receiver"/>
</dbReference>
<feature type="modified residue" description="4-aspartylphosphate" evidence="12">
    <location>
        <position position="796"/>
    </location>
</feature>
<evidence type="ECO:0000256" key="2">
    <source>
        <dbReference type="ARBA" id="ARBA00012438"/>
    </source>
</evidence>
<dbReference type="InterPro" id="IPR016132">
    <property type="entry name" value="Phyto_chromo_attachment"/>
</dbReference>
<dbReference type="Gene3D" id="3.30.450.20">
    <property type="entry name" value="PAS domain"/>
    <property type="match status" value="1"/>
</dbReference>
<keyword evidence="10" id="KW-0157">Chromophore</keyword>
<gene>
    <name evidence="15" type="ORF">ATL17_2422</name>
</gene>
<reference evidence="15 16" key="1">
    <citation type="submission" date="2019-03" db="EMBL/GenBank/DDBJ databases">
        <title>Genomic Encyclopedia of Type Strains, Phase III (KMG-III): the genomes of soil and plant-associated and newly described type strains.</title>
        <authorList>
            <person name="Whitman W."/>
        </authorList>
    </citation>
    <scope>NUCLEOTIDE SEQUENCE [LARGE SCALE GENOMIC DNA]</scope>
    <source>
        <strain evidence="15 16">CGMCC 1.7002</strain>
    </source>
</reference>
<comment type="caution">
    <text evidence="15">The sequence shown here is derived from an EMBL/GenBank/DDBJ whole genome shotgun (WGS) entry which is preliminary data.</text>
</comment>
<keyword evidence="16" id="KW-1185">Reference proteome</keyword>
<keyword evidence="9" id="KW-0067">ATP-binding</keyword>
<dbReference type="PANTHER" id="PTHR41523">
    <property type="entry name" value="TWO-COMPONENT SYSTEM SENSOR PROTEIN"/>
    <property type="match status" value="1"/>
</dbReference>
<dbReference type="GO" id="GO:0006355">
    <property type="term" value="P:regulation of DNA-templated transcription"/>
    <property type="evidence" value="ECO:0007669"/>
    <property type="project" value="InterPro"/>
</dbReference>
<dbReference type="Gene3D" id="3.30.450.270">
    <property type="match status" value="1"/>
</dbReference>
<evidence type="ECO:0000259" key="13">
    <source>
        <dbReference type="PROSITE" id="PS50046"/>
    </source>
</evidence>
<evidence type="ECO:0000313" key="15">
    <source>
        <dbReference type="EMBL" id="TDQ64403.1"/>
    </source>
</evidence>
<keyword evidence="7" id="KW-0547">Nucleotide-binding</keyword>
<evidence type="ECO:0000256" key="7">
    <source>
        <dbReference type="ARBA" id="ARBA00022741"/>
    </source>
</evidence>
<keyword evidence="3" id="KW-0600">Photoreceptor protein</keyword>
<dbReference type="Pfam" id="PF00360">
    <property type="entry name" value="PHY"/>
    <property type="match status" value="1"/>
</dbReference>
<keyword evidence="8 15" id="KW-0418">Kinase</keyword>
<keyword evidence="4 12" id="KW-0597">Phosphoprotein</keyword>
<dbReference type="Pfam" id="PF00072">
    <property type="entry name" value="Response_reg"/>
    <property type="match status" value="1"/>
</dbReference>
<dbReference type="GO" id="GO:0009584">
    <property type="term" value="P:detection of visible light"/>
    <property type="evidence" value="ECO:0007669"/>
    <property type="project" value="InterPro"/>
</dbReference>
<comment type="catalytic activity">
    <reaction evidence="1">
        <text>ATP + protein L-histidine = ADP + protein N-phospho-L-histidine.</text>
        <dbReference type="EC" id="2.7.13.3"/>
    </reaction>
</comment>
<dbReference type="GO" id="GO:0004673">
    <property type="term" value="F:protein histidine kinase activity"/>
    <property type="evidence" value="ECO:0007669"/>
    <property type="project" value="UniProtKB-EC"/>
</dbReference>
<dbReference type="InterPro" id="IPR011006">
    <property type="entry name" value="CheY-like_superfamily"/>
</dbReference>
<dbReference type="EMBL" id="SNYR01000002">
    <property type="protein sequence ID" value="TDQ64403.1"/>
    <property type="molecule type" value="Genomic_DNA"/>
</dbReference>
<dbReference type="SUPFAM" id="SSF55781">
    <property type="entry name" value="GAF domain-like"/>
    <property type="match status" value="2"/>
</dbReference>
<dbReference type="Gene3D" id="3.40.50.2300">
    <property type="match status" value="1"/>
</dbReference>
<keyword evidence="11" id="KW-0675">Receptor</keyword>